<proteinExistence type="inferred from homology"/>
<dbReference type="SUPFAM" id="SSF54719">
    <property type="entry name" value="Fe,Mn superoxide dismutase (SOD), C-terminal domain"/>
    <property type="match status" value="1"/>
</dbReference>
<keyword evidence="8" id="KW-1185">Reference proteome</keyword>
<feature type="domain" description="Manganese/iron superoxide dismutase C-terminal" evidence="6">
    <location>
        <begin position="104"/>
        <end position="204"/>
    </location>
</feature>
<dbReference type="GO" id="GO:0046872">
    <property type="term" value="F:metal ion binding"/>
    <property type="evidence" value="ECO:0007669"/>
    <property type="project" value="UniProtKB-KW"/>
</dbReference>
<dbReference type="InterPro" id="IPR036324">
    <property type="entry name" value="Mn/Fe_SOD_N_sf"/>
</dbReference>
<comment type="similarity">
    <text evidence="1">Belongs to the iron/manganese superoxide dismutase family.</text>
</comment>
<dbReference type="Gene3D" id="3.55.40.20">
    <property type="entry name" value="Iron/manganese superoxide dismutase, C-terminal domain"/>
    <property type="match status" value="1"/>
</dbReference>
<dbReference type="STRING" id="447595.SAMN05660826_00577"/>
<evidence type="ECO:0000313" key="8">
    <source>
        <dbReference type="Proteomes" id="UP000184375"/>
    </source>
</evidence>
<dbReference type="Proteomes" id="UP000184375">
    <property type="component" value="Unassembled WGS sequence"/>
</dbReference>
<evidence type="ECO:0000256" key="1">
    <source>
        <dbReference type="ARBA" id="ARBA00008714"/>
    </source>
</evidence>
<gene>
    <name evidence="7" type="ORF">SAMN05660826_00577</name>
</gene>
<evidence type="ECO:0000256" key="3">
    <source>
        <dbReference type="ARBA" id="ARBA00022723"/>
    </source>
</evidence>
<dbReference type="Pfam" id="PF02777">
    <property type="entry name" value="Sod_Fe_C"/>
    <property type="match status" value="1"/>
</dbReference>
<feature type="binding site" evidence="5">
    <location>
        <position position="171"/>
    </location>
    <ligand>
        <name>Mn(2+)</name>
        <dbReference type="ChEBI" id="CHEBI:29035"/>
    </ligand>
</feature>
<sequence length="212" mass="24356">MKAKDGDSMIKSDNNLRPLPLNPRLLIMPGFTERQILEHYEVLYKGYINRVNEIRKLLLSADRKDANATYSYFRGLKKGETYAIDGVLLHELYFENLGGPGGMPHGELMRQIAKDFGSYDAWLEDFKATGMAARGWAVLVYDRRSGKLINYLLDAHDHGVVQGAEAVLVLDVYEHAYFIDYGTRKADYIRAFMNNVDWKVAENRFNRIKNLL</sequence>
<dbReference type="InterPro" id="IPR050265">
    <property type="entry name" value="Fe/Mn_Superoxide_Dismutase"/>
</dbReference>
<dbReference type="InterPro" id="IPR019832">
    <property type="entry name" value="Mn/Fe_SOD_C"/>
</dbReference>
<dbReference type="EC" id="1.15.1.1" evidence="2"/>
<dbReference type="EMBL" id="FRCR01000003">
    <property type="protein sequence ID" value="SHM26060.1"/>
    <property type="molecule type" value="Genomic_DNA"/>
</dbReference>
<protein>
    <recommendedName>
        <fullName evidence="2">superoxide dismutase</fullName>
        <ecNumber evidence="2">1.15.1.1</ecNumber>
    </recommendedName>
</protein>
<keyword evidence="4" id="KW-0560">Oxidoreductase</keyword>
<dbReference type="PIRSF" id="PIRSF000349">
    <property type="entry name" value="SODismutase"/>
    <property type="match status" value="1"/>
</dbReference>
<name>A0A1M7HC88_9FIRM</name>
<evidence type="ECO:0000259" key="6">
    <source>
        <dbReference type="Pfam" id="PF02777"/>
    </source>
</evidence>
<dbReference type="AlphaFoldDB" id="A0A1M7HC88"/>
<keyword evidence="3 5" id="KW-0479">Metal-binding</keyword>
<dbReference type="GO" id="GO:0004784">
    <property type="term" value="F:superoxide dismutase activity"/>
    <property type="evidence" value="ECO:0007669"/>
    <property type="project" value="UniProtKB-EC"/>
</dbReference>
<dbReference type="InterPro" id="IPR001189">
    <property type="entry name" value="Mn/Fe_SOD"/>
</dbReference>
<organism evidence="7 8">
    <name type="scientific">Caldanaerovirga acetigignens</name>
    <dbReference type="NCBI Taxonomy" id="447595"/>
    <lineage>
        <taxon>Bacteria</taxon>
        <taxon>Bacillati</taxon>
        <taxon>Bacillota</taxon>
        <taxon>Clostridia</taxon>
        <taxon>Thermosediminibacterales</taxon>
        <taxon>Thermosediminibacteraceae</taxon>
        <taxon>Caldanaerovirga</taxon>
    </lineage>
</organism>
<feature type="binding site" evidence="5">
    <location>
        <position position="175"/>
    </location>
    <ligand>
        <name>Mn(2+)</name>
        <dbReference type="ChEBI" id="CHEBI:29035"/>
    </ligand>
</feature>
<dbReference type="PANTHER" id="PTHR11404:SF6">
    <property type="entry name" value="SUPEROXIDE DISMUTASE [MN], MITOCHONDRIAL"/>
    <property type="match status" value="1"/>
</dbReference>
<feature type="binding site" evidence="5">
    <location>
        <position position="39"/>
    </location>
    <ligand>
        <name>Mn(2+)</name>
        <dbReference type="ChEBI" id="CHEBI:29035"/>
    </ligand>
</feature>
<evidence type="ECO:0000313" key="7">
    <source>
        <dbReference type="EMBL" id="SHM26060.1"/>
    </source>
</evidence>
<dbReference type="SUPFAM" id="SSF46609">
    <property type="entry name" value="Fe,Mn superoxide dismutase (SOD), N-terminal domain"/>
    <property type="match status" value="1"/>
</dbReference>
<evidence type="ECO:0000256" key="2">
    <source>
        <dbReference type="ARBA" id="ARBA00012682"/>
    </source>
</evidence>
<accession>A0A1M7HC88</accession>
<reference evidence="8" key="1">
    <citation type="submission" date="2016-11" db="EMBL/GenBank/DDBJ databases">
        <authorList>
            <person name="Varghese N."/>
            <person name="Submissions S."/>
        </authorList>
    </citation>
    <scope>NUCLEOTIDE SEQUENCE [LARGE SCALE GENOMIC DNA]</scope>
    <source>
        <strain evidence="8">DSM 18802</strain>
    </source>
</reference>
<feature type="binding site" evidence="5">
    <location>
        <position position="90"/>
    </location>
    <ligand>
        <name>Mn(2+)</name>
        <dbReference type="ChEBI" id="CHEBI:29035"/>
    </ligand>
</feature>
<evidence type="ECO:0000256" key="4">
    <source>
        <dbReference type="ARBA" id="ARBA00023002"/>
    </source>
</evidence>
<evidence type="ECO:0000256" key="5">
    <source>
        <dbReference type="PIRSR" id="PIRSR000349-1"/>
    </source>
</evidence>
<dbReference type="PANTHER" id="PTHR11404">
    <property type="entry name" value="SUPEROXIDE DISMUTASE 2"/>
    <property type="match status" value="1"/>
</dbReference>
<dbReference type="FunFam" id="3.55.40.20:FF:000004">
    <property type="entry name" value="Superoxide dismutase [Fe]"/>
    <property type="match status" value="1"/>
</dbReference>
<dbReference type="InterPro" id="IPR036314">
    <property type="entry name" value="SOD_C_sf"/>
</dbReference>